<gene>
    <name evidence="1" type="ORF">L195_g019436</name>
</gene>
<evidence type="ECO:0000313" key="1">
    <source>
        <dbReference type="EMBL" id="PNX96234.1"/>
    </source>
</evidence>
<proteinExistence type="predicted"/>
<reference evidence="1 2" key="1">
    <citation type="journal article" date="2014" name="Am. J. Bot.">
        <title>Genome assembly and annotation for red clover (Trifolium pratense; Fabaceae).</title>
        <authorList>
            <person name="Istvanek J."/>
            <person name="Jaros M."/>
            <person name="Krenek A."/>
            <person name="Repkova J."/>
        </authorList>
    </citation>
    <scope>NUCLEOTIDE SEQUENCE [LARGE SCALE GENOMIC DNA]</scope>
    <source>
        <strain evidence="2">cv. Tatra</strain>
        <tissue evidence="1">Young leaves</tissue>
    </source>
</reference>
<evidence type="ECO:0000313" key="2">
    <source>
        <dbReference type="Proteomes" id="UP000236291"/>
    </source>
</evidence>
<sequence length="69" mass="8025">MSDSIAENIAALLSKRKKKLIIKTEGQLRVATALKTTLSLRFQMKAQIHLFLKQEAEEKSITRLRYQYM</sequence>
<dbReference type="Proteomes" id="UP000236291">
    <property type="component" value="Unassembled WGS sequence"/>
</dbReference>
<dbReference type="EMBL" id="ASHM01014292">
    <property type="protein sequence ID" value="PNX96234.1"/>
    <property type="molecule type" value="Genomic_DNA"/>
</dbReference>
<name>A0A2K3MZN5_TRIPR</name>
<protein>
    <submittedName>
        <fullName evidence="1">Uncharacterized protein</fullName>
    </submittedName>
</protein>
<reference evidence="1 2" key="2">
    <citation type="journal article" date="2017" name="Front. Plant Sci.">
        <title>Gene Classification and Mining of Molecular Markers Useful in Red Clover (Trifolium pratense) Breeding.</title>
        <authorList>
            <person name="Istvanek J."/>
            <person name="Dluhosova J."/>
            <person name="Dluhos P."/>
            <person name="Patkova L."/>
            <person name="Nedelnik J."/>
            <person name="Repkova J."/>
        </authorList>
    </citation>
    <scope>NUCLEOTIDE SEQUENCE [LARGE SCALE GENOMIC DNA]</scope>
    <source>
        <strain evidence="2">cv. Tatra</strain>
        <tissue evidence="1">Young leaves</tissue>
    </source>
</reference>
<dbReference type="AlphaFoldDB" id="A0A2K3MZN5"/>
<comment type="caution">
    <text evidence="1">The sequence shown here is derived from an EMBL/GenBank/DDBJ whole genome shotgun (WGS) entry which is preliminary data.</text>
</comment>
<accession>A0A2K3MZN5</accession>
<organism evidence="1 2">
    <name type="scientific">Trifolium pratense</name>
    <name type="common">Red clover</name>
    <dbReference type="NCBI Taxonomy" id="57577"/>
    <lineage>
        <taxon>Eukaryota</taxon>
        <taxon>Viridiplantae</taxon>
        <taxon>Streptophyta</taxon>
        <taxon>Embryophyta</taxon>
        <taxon>Tracheophyta</taxon>
        <taxon>Spermatophyta</taxon>
        <taxon>Magnoliopsida</taxon>
        <taxon>eudicotyledons</taxon>
        <taxon>Gunneridae</taxon>
        <taxon>Pentapetalae</taxon>
        <taxon>rosids</taxon>
        <taxon>fabids</taxon>
        <taxon>Fabales</taxon>
        <taxon>Fabaceae</taxon>
        <taxon>Papilionoideae</taxon>
        <taxon>50 kb inversion clade</taxon>
        <taxon>NPAAA clade</taxon>
        <taxon>Hologalegina</taxon>
        <taxon>IRL clade</taxon>
        <taxon>Trifolieae</taxon>
        <taxon>Trifolium</taxon>
    </lineage>
</organism>